<evidence type="ECO:0000313" key="4">
    <source>
        <dbReference type="Proteomes" id="UP000217448"/>
    </source>
</evidence>
<comment type="caution">
    <text evidence="3">The sequence shown here is derived from an EMBL/GenBank/DDBJ whole genome shotgun (WGS) entry which is preliminary data.</text>
</comment>
<organism evidence="3">
    <name type="scientific">Alloyangia mangrovi</name>
    <dbReference type="NCBI Taxonomy" id="1779329"/>
    <lineage>
        <taxon>Bacteria</taxon>
        <taxon>Pseudomonadati</taxon>
        <taxon>Pseudomonadota</taxon>
        <taxon>Alphaproteobacteria</taxon>
        <taxon>Rhodobacterales</taxon>
        <taxon>Roseobacteraceae</taxon>
        <taxon>Alloyangia</taxon>
    </lineage>
</organism>
<sequence length="107" mass="12402">MISANMLRGPRPFPLGDERTHYWRVQRMARATGVDLVEAQRRGVLPQRDWAGMVGRCRVCLWAEGCARWLDHMAGIEAEAEGPRTCPEDCVNRRPFKMLRDELRHEV</sequence>
<dbReference type="AlphaFoldDB" id="A0A2A3JTK8"/>
<reference evidence="2" key="3">
    <citation type="submission" date="2024-05" db="EMBL/GenBank/DDBJ databases">
        <title>Yangia mangrovi SAOS 153D genome.</title>
        <authorList>
            <person name="Verma A."/>
            <person name="Pal Y."/>
            <person name="Sundharam S."/>
            <person name="Bisht B."/>
            <person name="Srinivasan K."/>
        </authorList>
    </citation>
    <scope>NUCLEOTIDE SEQUENCE</scope>
    <source>
        <strain evidence="2">SAOS 153D</strain>
    </source>
</reference>
<protein>
    <recommendedName>
        <fullName evidence="1">DUF6455 domain-containing protein</fullName>
    </recommendedName>
</protein>
<proteinExistence type="predicted"/>
<name>A0A2A3JTK8_9RHOB</name>
<evidence type="ECO:0000259" key="1">
    <source>
        <dbReference type="Pfam" id="PF20056"/>
    </source>
</evidence>
<dbReference type="EMBL" id="NTHN02000039">
    <property type="protein sequence ID" value="MCT4372151.1"/>
    <property type="molecule type" value="Genomic_DNA"/>
</dbReference>
<dbReference type="OrthoDB" id="7689275at2"/>
<dbReference type="Pfam" id="PF20056">
    <property type="entry name" value="DUF6455"/>
    <property type="match status" value="1"/>
</dbReference>
<evidence type="ECO:0000313" key="3">
    <source>
        <dbReference type="EMBL" id="PBD18501.1"/>
    </source>
</evidence>
<dbReference type="Proteomes" id="UP000217448">
    <property type="component" value="Unassembled WGS sequence"/>
</dbReference>
<accession>A0A2A3JTK8</accession>
<dbReference type="InterPro" id="IPR045601">
    <property type="entry name" value="DUF6455"/>
</dbReference>
<reference evidence="3" key="1">
    <citation type="submission" date="2017-09" db="EMBL/GenBank/DDBJ databases">
        <title>Yangia sp. SAOS 153D whole genome sequencing.</title>
        <authorList>
            <person name="Verma A."/>
            <person name="Krishnamurthi S."/>
        </authorList>
    </citation>
    <scope>NUCLEOTIDE SEQUENCE [LARGE SCALE GENOMIC DNA]</scope>
    <source>
        <strain evidence="3">SAOS 153D</strain>
    </source>
</reference>
<evidence type="ECO:0000313" key="2">
    <source>
        <dbReference type="EMBL" id="MCT4372151.1"/>
    </source>
</evidence>
<keyword evidence="4" id="KW-1185">Reference proteome</keyword>
<feature type="domain" description="DUF6455" evidence="1">
    <location>
        <begin position="15"/>
        <end position="101"/>
    </location>
</feature>
<dbReference type="EMBL" id="NTHN01000229">
    <property type="protein sequence ID" value="PBD18501.1"/>
    <property type="molecule type" value="Genomic_DNA"/>
</dbReference>
<gene>
    <name evidence="2" type="ORF">CLG85_018265</name>
    <name evidence="3" type="ORF">CLG85_14390</name>
</gene>
<reference evidence="4" key="2">
    <citation type="submission" date="2023-07" db="EMBL/GenBank/DDBJ databases">
        <title>Yangia mangrovi SAOS 153D genome.</title>
        <authorList>
            <person name="Verma A."/>
            <person name="Pal Y."/>
            <person name="Sundharam S."/>
            <person name="Bisht B."/>
            <person name="Srinivasan K."/>
        </authorList>
    </citation>
    <scope>NUCLEOTIDE SEQUENCE [LARGE SCALE GENOMIC DNA]</scope>
    <source>
        <strain evidence="4">SAOS 153D</strain>
    </source>
</reference>
<dbReference type="RefSeq" id="WP_095882879.1">
    <property type="nucleotide sequence ID" value="NZ_NTHN02000039.1"/>
</dbReference>